<dbReference type="InterPro" id="IPR013785">
    <property type="entry name" value="Aldolase_TIM"/>
</dbReference>
<evidence type="ECO:0000256" key="6">
    <source>
        <dbReference type="PIRSR" id="PIRSR005536-1"/>
    </source>
</evidence>
<feature type="active site" description="Proton donor" evidence="6">
    <location>
        <position position="553"/>
    </location>
</feature>
<feature type="binding site" evidence="7">
    <location>
        <position position="211"/>
    </location>
    <ligand>
        <name>substrate</name>
    </ligand>
</feature>
<dbReference type="Proteomes" id="UP000823854">
    <property type="component" value="Unassembled WGS sequence"/>
</dbReference>
<dbReference type="EMBL" id="DWWC01000045">
    <property type="protein sequence ID" value="HJC68485.1"/>
    <property type="molecule type" value="Genomic_DNA"/>
</dbReference>
<dbReference type="FunFam" id="3.20.20.70:FF:000118">
    <property type="entry name" value="Alpha-galactosidase"/>
    <property type="match status" value="1"/>
</dbReference>
<dbReference type="Pfam" id="PF16875">
    <property type="entry name" value="Glyco_hydro_36N"/>
    <property type="match status" value="1"/>
</dbReference>
<feature type="binding site" evidence="7">
    <location>
        <position position="452"/>
    </location>
    <ligand>
        <name>substrate</name>
    </ligand>
</feature>
<dbReference type="PANTHER" id="PTHR43053:SF3">
    <property type="entry name" value="ALPHA-GALACTOSIDASE C-RELATED"/>
    <property type="match status" value="1"/>
</dbReference>
<evidence type="ECO:0000256" key="8">
    <source>
        <dbReference type="SAM" id="MobiDB-lite"/>
    </source>
</evidence>
<evidence type="ECO:0000256" key="7">
    <source>
        <dbReference type="PIRSR" id="PIRSR005536-2"/>
    </source>
</evidence>
<dbReference type="EC" id="3.2.1.22" evidence="2 5"/>
<dbReference type="InterPro" id="IPR017853">
    <property type="entry name" value="GH"/>
</dbReference>
<dbReference type="PANTHER" id="PTHR43053">
    <property type="entry name" value="GLYCOSIDASE FAMILY 31"/>
    <property type="match status" value="1"/>
</dbReference>
<organism evidence="11 12">
    <name type="scientific">Candidatus Brachybacterium intestinipullorum</name>
    <dbReference type="NCBI Taxonomy" id="2838512"/>
    <lineage>
        <taxon>Bacteria</taxon>
        <taxon>Bacillati</taxon>
        <taxon>Actinomycetota</taxon>
        <taxon>Actinomycetes</taxon>
        <taxon>Micrococcales</taxon>
        <taxon>Dermabacteraceae</taxon>
        <taxon>Brachybacterium</taxon>
    </lineage>
</organism>
<dbReference type="InterPro" id="IPR000111">
    <property type="entry name" value="Glyco_hydro_27/36_CS"/>
</dbReference>
<dbReference type="Pfam" id="PF02065">
    <property type="entry name" value="Melibiase"/>
    <property type="match status" value="1"/>
</dbReference>
<evidence type="ECO:0000313" key="11">
    <source>
        <dbReference type="EMBL" id="HJC68485.1"/>
    </source>
</evidence>
<comment type="caution">
    <text evidence="11">The sequence shown here is derived from an EMBL/GenBank/DDBJ whole genome shotgun (WGS) entry which is preliminary data.</text>
</comment>
<dbReference type="GO" id="GO:0016052">
    <property type="term" value="P:carbohydrate catabolic process"/>
    <property type="evidence" value="ECO:0007669"/>
    <property type="project" value="InterPro"/>
</dbReference>
<dbReference type="InterPro" id="IPR031705">
    <property type="entry name" value="Glyco_hydro_36_C"/>
</dbReference>
<feature type="active site" description="Nucleophile" evidence="6">
    <location>
        <position position="487"/>
    </location>
</feature>
<evidence type="ECO:0000256" key="4">
    <source>
        <dbReference type="ARBA" id="ARBA00023295"/>
    </source>
</evidence>
<comment type="catalytic activity">
    <reaction evidence="1 5">
        <text>Hydrolysis of terminal, non-reducing alpha-D-galactose residues in alpha-D-galactosides, including galactose oligosaccharides, galactomannans and galactolipids.</text>
        <dbReference type="EC" id="3.2.1.22"/>
    </reaction>
</comment>
<dbReference type="PRINTS" id="PR00743">
    <property type="entry name" value="GLHYDRLASE36"/>
</dbReference>
<feature type="region of interest" description="Disordered" evidence="8">
    <location>
        <begin position="1"/>
        <end position="24"/>
    </location>
</feature>
<dbReference type="InterPro" id="IPR002252">
    <property type="entry name" value="Glyco_hydro_36"/>
</dbReference>
<dbReference type="InterPro" id="IPR031704">
    <property type="entry name" value="Glyco_hydro_36_N"/>
</dbReference>
<dbReference type="AlphaFoldDB" id="A0A9D2TFH6"/>
<feature type="binding site" evidence="7">
    <location>
        <position position="531"/>
    </location>
    <ligand>
        <name>substrate</name>
    </ligand>
</feature>
<keyword evidence="4 5" id="KW-0326">Glycosidase</keyword>
<comment type="similarity">
    <text evidence="5">Belongs to the glycosyl hydrolase.</text>
</comment>
<protein>
    <recommendedName>
        <fullName evidence="2 5">Alpha-galactosidase</fullName>
        <ecNumber evidence="2 5">3.2.1.22</ecNumber>
    </recommendedName>
</protein>
<evidence type="ECO:0000256" key="2">
    <source>
        <dbReference type="ARBA" id="ARBA00012755"/>
    </source>
</evidence>
<feature type="binding site" evidence="7">
    <location>
        <begin position="485"/>
        <end position="489"/>
    </location>
    <ligand>
        <name>substrate</name>
    </ligand>
</feature>
<keyword evidence="3 5" id="KW-0378">Hydrolase</keyword>
<dbReference type="InterPro" id="IPR050985">
    <property type="entry name" value="Alpha-glycosidase_related"/>
</dbReference>
<accession>A0A9D2TFH6</accession>
<evidence type="ECO:0000259" key="10">
    <source>
        <dbReference type="Pfam" id="PF16875"/>
    </source>
</evidence>
<dbReference type="InterPro" id="IPR038417">
    <property type="entry name" value="Alpga-gal_N_sf"/>
</dbReference>
<proteinExistence type="inferred from homology"/>
<feature type="binding site" evidence="7">
    <location>
        <position position="553"/>
    </location>
    <ligand>
        <name>substrate</name>
    </ligand>
</feature>
<name>A0A9D2TFH6_9MICO</name>
<evidence type="ECO:0000256" key="3">
    <source>
        <dbReference type="ARBA" id="ARBA00022801"/>
    </source>
</evidence>
<dbReference type="CDD" id="cd14791">
    <property type="entry name" value="GH36"/>
    <property type="match status" value="1"/>
</dbReference>
<dbReference type="PROSITE" id="PS00512">
    <property type="entry name" value="ALPHA_GALACTOSIDASE"/>
    <property type="match status" value="1"/>
</dbReference>
<gene>
    <name evidence="11" type="ORF">H9932_02245</name>
</gene>
<evidence type="ECO:0000256" key="5">
    <source>
        <dbReference type="PIRNR" id="PIRNR005536"/>
    </source>
</evidence>
<feature type="binding site" evidence="7">
    <location>
        <begin position="374"/>
        <end position="375"/>
    </location>
    <ligand>
        <name>substrate</name>
    </ligand>
</feature>
<dbReference type="Pfam" id="PF16874">
    <property type="entry name" value="Glyco_hydro_36C"/>
    <property type="match status" value="1"/>
</dbReference>
<dbReference type="SUPFAM" id="SSF51445">
    <property type="entry name" value="(Trans)glycosidases"/>
    <property type="match status" value="1"/>
</dbReference>
<dbReference type="Gene3D" id="3.20.20.70">
    <property type="entry name" value="Aldolase class I"/>
    <property type="match status" value="1"/>
</dbReference>
<feature type="domain" description="Glycosyl hydrolase family 36 C-terminal" evidence="9">
    <location>
        <begin position="657"/>
        <end position="738"/>
    </location>
</feature>
<reference evidence="11" key="2">
    <citation type="submission" date="2021-04" db="EMBL/GenBank/DDBJ databases">
        <authorList>
            <person name="Gilroy R."/>
        </authorList>
    </citation>
    <scope>NUCLEOTIDE SEQUENCE</scope>
    <source>
        <strain evidence="11">CHK130-7132</strain>
    </source>
</reference>
<reference evidence="11" key="1">
    <citation type="journal article" date="2021" name="PeerJ">
        <title>Extensive microbial diversity within the chicken gut microbiome revealed by metagenomics and culture.</title>
        <authorList>
            <person name="Gilroy R."/>
            <person name="Ravi A."/>
            <person name="Getino M."/>
            <person name="Pursley I."/>
            <person name="Horton D.L."/>
            <person name="Alikhan N.F."/>
            <person name="Baker D."/>
            <person name="Gharbi K."/>
            <person name="Hall N."/>
            <person name="Watson M."/>
            <person name="Adriaenssens E.M."/>
            <person name="Foster-Nyarko E."/>
            <person name="Jarju S."/>
            <person name="Secka A."/>
            <person name="Antonio M."/>
            <person name="Oren A."/>
            <person name="Chaudhuri R.R."/>
            <person name="La Ragione R."/>
            <person name="Hildebrand F."/>
            <person name="Pallen M.J."/>
        </authorList>
    </citation>
    <scope>NUCLEOTIDE SEQUENCE</scope>
    <source>
        <strain evidence="11">CHK130-7132</strain>
    </source>
</reference>
<evidence type="ECO:0000313" key="12">
    <source>
        <dbReference type="Proteomes" id="UP000823854"/>
    </source>
</evidence>
<dbReference type="GO" id="GO:0004557">
    <property type="term" value="F:alpha-galactosidase activity"/>
    <property type="evidence" value="ECO:0007669"/>
    <property type="project" value="UniProtKB-UniRule"/>
</dbReference>
<evidence type="ECO:0000256" key="1">
    <source>
        <dbReference type="ARBA" id="ARBA00001255"/>
    </source>
</evidence>
<dbReference type="Gene3D" id="2.70.98.60">
    <property type="entry name" value="alpha-galactosidase from lactobacil brevis"/>
    <property type="match status" value="1"/>
</dbReference>
<feature type="domain" description="Glycosyl hydrolase family 36 N-terminal" evidence="10">
    <location>
        <begin position="50"/>
        <end position="296"/>
    </location>
</feature>
<sequence length="760" mass="82501">MSPQNEPHHAQSAPIAPGAEITAPRPGLTHRIHLSTAGVSVLVDVTDGRTPAIVHWGAALSPDGELGPGALDALCEAAIEPVPQNAVDVPVHVGILPQVADGWLGRPGLSGSRPDGSGWSPRFAVQELRIDGTALTARHAETGAAHLAVDLADESEGLALLLELELLPTGLLRLRANLTNTGTSPYRLDELTLSLPVPAAAEELLDFAGRWTKERTPQRRDFTVGTHLRENRRGRTGADSAHVLHAGRAGVGFREGEVWAVHTAFSGNHRHLAERTSTDRRLLGGGELLLPGEIVLAPGEAYEGPWLYASHGEGLDAVAARFHRHLRSRPHHVDTRRPVTLNVWEAVYFDHDLARLTDLADRAAALGVERFVLDDGWFGGRRDDTSSLGDWVVSEQVWPDGLGPLIDHVRGLGMEFGLWFEPEMVSEDSDVARAHPEWIMAPSPQRMPLRSRSQQVLNLTIPEAYAHVRDQMRAVLDAHEIGYLKWDHNRDLLESATRATGRAAVHAQTRAAYRLMDELRAAHPGLEIESCASGGARVDLEVLEHTDRVWVSDCIDPLERQQMHRWTSQLIPLELMGSHIASGRSHTTGRLHTLGFRAHSALMGHLGIEWDLAAASEQELTELAAWIALYKERRELLFTGELVRADRGDSALWLQGVVSPDRGEALFALSAVGRADTSQHPRLLLPGLDPAADYRVRALLPSGPPSHLTAPPWLARALAEGEAVLPGAALARSGLASPLLDPEQGLLLSLTREPAAGPAL</sequence>
<evidence type="ECO:0000259" key="9">
    <source>
        <dbReference type="Pfam" id="PF16874"/>
    </source>
</evidence>
<dbReference type="PIRSF" id="PIRSF005536">
    <property type="entry name" value="Agal"/>
    <property type="match status" value="1"/>
</dbReference>